<evidence type="ECO:0000259" key="13">
    <source>
        <dbReference type="PROSITE" id="PS50112"/>
    </source>
</evidence>
<dbReference type="AlphaFoldDB" id="A0A4Z0WH25"/>
<feature type="transmembrane region" description="Helical" evidence="11">
    <location>
        <begin position="31"/>
        <end position="52"/>
    </location>
</feature>
<evidence type="ECO:0000259" key="14">
    <source>
        <dbReference type="PROSITE" id="PS50885"/>
    </source>
</evidence>
<feature type="domain" description="HAMP" evidence="14">
    <location>
        <begin position="189"/>
        <end position="242"/>
    </location>
</feature>
<dbReference type="InterPro" id="IPR036097">
    <property type="entry name" value="HisK_dim/P_sf"/>
</dbReference>
<dbReference type="EMBL" id="SRMF01000001">
    <property type="protein sequence ID" value="TGG95001.1"/>
    <property type="molecule type" value="Genomic_DNA"/>
</dbReference>
<keyword evidence="16" id="KW-1185">Reference proteome</keyword>
<evidence type="ECO:0000256" key="11">
    <source>
        <dbReference type="SAM" id="Phobius"/>
    </source>
</evidence>
<accession>A0A4Z0WH25</accession>
<dbReference type="PRINTS" id="PR00344">
    <property type="entry name" value="BCTRLSENSOR"/>
</dbReference>
<dbReference type="InterPro" id="IPR003661">
    <property type="entry name" value="HisK_dim/P_dom"/>
</dbReference>
<proteinExistence type="predicted"/>
<dbReference type="PROSITE" id="PS50109">
    <property type="entry name" value="HIS_KIN"/>
    <property type="match status" value="1"/>
</dbReference>
<evidence type="ECO:0000256" key="6">
    <source>
        <dbReference type="ARBA" id="ARBA00022741"/>
    </source>
</evidence>
<evidence type="ECO:0000256" key="3">
    <source>
        <dbReference type="ARBA" id="ARBA00012438"/>
    </source>
</evidence>
<dbReference type="OrthoDB" id="1931120at2"/>
<keyword evidence="8" id="KW-0067">ATP-binding</keyword>
<dbReference type="GO" id="GO:0005524">
    <property type="term" value="F:ATP binding"/>
    <property type="evidence" value="ECO:0007669"/>
    <property type="project" value="UniProtKB-KW"/>
</dbReference>
<dbReference type="SMART" id="SM00387">
    <property type="entry name" value="HATPase_c"/>
    <property type="match status" value="1"/>
</dbReference>
<dbReference type="CDD" id="cd06225">
    <property type="entry name" value="HAMP"/>
    <property type="match status" value="1"/>
</dbReference>
<dbReference type="GO" id="GO:0000155">
    <property type="term" value="F:phosphorelay sensor kinase activity"/>
    <property type="evidence" value="ECO:0007669"/>
    <property type="project" value="InterPro"/>
</dbReference>
<sequence length="676" mass="75270">MPALPHLISTGMDSGVKNPLQAHNRLFLRNAILLGCSFVAVLLASVTIAFLLSYRTLAPQMIDTVVLAFRGLPTETDYRDLWLRRDMASAPFPDMIEAVALYEQGTRVAEFNRSPRRALPSQIEFLPGQASPPRRQALVDLDASGNWQLYVVGNATLMHSVYRHSLIGMLLISLLGLGLVTLVSYRFQRAISAPMRHLMAVARKIDREEDFTIRAQKGPEDDIGDLVDSFNAMLQRVETRDVQLQSERDRAEKAQVQAQTLAQETRDANQRLEFEVQVRSRVERKLTEFQAYLNAMINSMPSALIAVDEHALITQWNDEASRLSGRALDTALGYSLDEAFPLMSDYMDRLSRALLDKEIQRIERVTWQQDEQELTLDMVIYPLHLAGTIGAVIRIDDVSDKVRLEDMMVQSEKMMSVGGLAAGMAHEINNPLSAVVQSAQTIRRRLSPETAANRKAAEKLGLDLDQLVHYLEERDIPRFLDHILSSGERAAAIVTNMLQFSRQSSSDRQPAPITDLIGRALAIAMSDLNLRQDVKQGNLIIEQHLDAAADLEVPVANTEIEQVVFNLLKNAWQAVQDRHDLTQPGRITIECSHTARHCIIQVSDNGRGMDASTRKRVFEPFFTTKEVGEGTGLGLSVAYFIVTSHHHGQLSVSSTPGAGTTFTIKLPLVDAPDQGA</sequence>
<dbReference type="SUPFAM" id="SSF55874">
    <property type="entry name" value="ATPase domain of HSP90 chaperone/DNA topoisomerase II/histidine kinase"/>
    <property type="match status" value="1"/>
</dbReference>
<dbReference type="InterPro" id="IPR003594">
    <property type="entry name" value="HATPase_dom"/>
</dbReference>
<dbReference type="CDD" id="cd00082">
    <property type="entry name" value="HisKA"/>
    <property type="match status" value="1"/>
</dbReference>
<dbReference type="SUPFAM" id="SSF55785">
    <property type="entry name" value="PYP-like sensor domain (PAS domain)"/>
    <property type="match status" value="1"/>
</dbReference>
<dbReference type="SMART" id="SM00388">
    <property type="entry name" value="HisKA"/>
    <property type="match status" value="1"/>
</dbReference>
<name>A0A4Z0WH25_9GAMM</name>
<evidence type="ECO:0000313" key="16">
    <source>
        <dbReference type="Proteomes" id="UP000297475"/>
    </source>
</evidence>
<dbReference type="Gene3D" id="3.30.450.20">
    <property type="entry name" value="PAS domain"/>
    <property type="match status" value="1"/>
</dbReference>
<feature type="domain" description="PAS" evidence="13">
    <location>
        <begin position="289"/>
        <end position="366"/>
    </location>
</feature>
<dbReference type="Proteomes" id="UP000297475">
    <property type="component" value="Unassembled WGS sequence"/>
</dbReference>
<dbReference type="NCBIfam" id="TIGR00229">
    <property type="entry name" value="sensory_box"/>
    <property type="match status" value="1"/>
</dbReference>
<gene>
    <name evidence="15" type="ORF">E4656_00805</name>
</gene>
<dbReference type="InterPro" id="IPR003660">
    <property type="entry name" value="HAMP_dom"/>
</dbReference>
<reference evidence="15 16" key="1">
    <citation type="submission" date="2019-04" db="EMBL/GenBank/DDBJ databases">
        <title>Natronospirillum operosus gen. nov., sp. nov., a haloalkaliphilic satellite isolated from decaying biomass of laboratory culture of cyanobacterium Geitlerinema sp. and proposal of Natronospirillaceae fam. nov. and Saccharospirillaceae fam. nov.</title>
        <authorList>
            <person name="Kevbrin V."/>
            <person name="Boltyanskaya Y."/>
            <person name="Koziaeva V."/>
            <person name="Grouzdev D.S."/>
            <person name="Park M."/>
            <person name="Cho J."/>
        </authorList>
    </citation>
    <scope>NUCLEOTIDE SEQUENCE [LARGE SCALE GENOMIC DNA]</scope>
    <source>
        <strain evidence="15 16">G-116</strain>
    </source>
</reference>
<dbReference type="InterPro" id="IPR005467">
    <property type="entry name" value="His_kinase_dom"/>
</dbReference>
<dbReference type="GO" id="GO:0016020">
    <property type="term" value="C:membrane"/>
    <property type="evidence" value="ECO:0007669"/>
    <property type="project" value="UniProtKB-SubCell"/>
</dbReference>
<dbReference type="Pfam" id="PF00512">
    <property type="entry name" value="HisKA"/>
    <property type="match status" value="1"/>
</dbReference>
<dbReference type="Pfam" id="PF02518">
    <property type="entry name" value="HATPase_c"/>
    <property type="match status" value="1"/>
</dbReference>
<keyword evidence="6" id="KW-0547">Nucleotide-binding</keyword>
<dbReference type="EC" id="2.7.13.3" evidence="3"/>
<feature type="domain" description="Histidine kinase" evidence="12">
    <location>
        <begin position="423"/>
        <end position="670"/>
    </location>
</feature>
<evidence type="ECO:0000256" key="2">
    <source>
        <dbReference type="ARBA" id="ARBA00004370"/>
    </source>
</evidence>
<dbReference type="PANTHER" id="PTHR43065:SF42">
    <property type="entry name" value="TWO-COMPONENT SENSOR PPRA"/>
    <property type="match status" value="1"/>
</dbReference>
<dbReference type="PANTHER" id="PTHR43065">
    <property type="entry name" value="SENSOR HISTIDINE KINASE"/>
    <property type="match status" value="1"/>
</dbReference>
<dbReference type="PROSITE" id="PS50112">
    <property type="entry name" value="PAS"/>
    <property type="match status" value="1"/>
</dbReference>
<evidence type="ECO:0000256" key="10">
    <source>
        <dbReference type="SAM" id="Coils"/>
    </source>
</evidence>
<evidence type="ECO:0000256" key="7">
    <source>
        <dbReference type="ARBA" id="ARBA00022777"/>
    </source>
</evidence>
<protein>
    <recommendedName>
        <fullName evidence="3">histidine kinase</fullName>
        <ecNumber evidence="3">2.7.13.3</ecNumber>
    </recommendedName>
</protein>
<comment type="catalytic activity">
    <reaction evidence="1">
        <text>ATP + protein L-histidine = ADP + protein N-phospho-L-histidine.</text>
        <dbReference type="EC" id="2.7.13.3"/>
    </reaction>
</comment>
<evidence type="ECO:0000256" key="9">
    <source>
        <dbReference type="ARBA" id="ARBA00023012"/>
    </source>
</evidence>
<dbReference type="Pfam" id="PF00672">
    <property type="entry name" value="HAMP"/>
    <property type="match status" value="1"/>
</dbReference>
<feature type="transmembrane region" description="Helical" evidence="11">
    <location>
        <begin position="166"/>
        <end position="187"/>
    </location>
</feature>
<keyword evidence="10" id="KW-0175">Coiled coil</keyword>
<dbReference type="InterPro" id="IPR004358">
    <property type="entry name" value="Sig_transdc_His_kin-like_C"/>
</dbReference>
<evidence type="ECO:0000259" key="12">
    <source>
        <dbReference type="PROSITE" id="PS50109"/>
    </source>
</evidence>
<dbReference type="Gene3D" id="6.10.340.10">
    <property type="match status" value="1"/>
</dbReference>
<keyword evidence="11" id="KW-0472">Membrane</keyword>
<organism evidence="15 16">
    <name type="scientific">Natronospirillum operosum</name>
    <dbReference type="NCBI Taxonomy" id="2759953"/>
    <lineage>
        <taxon>Bacteria</taxon>
        <taxon>Pseudomonadati</taxon>
        <taxon>Pseudomonadota</taxon>
        <taxon>Gammaproteobacteria</taxon>
        <taxon>Oceanospirillales</taxon>
        <taxon>Natronospirillaceae</taxon>
        <taxon>Natronospirillum</taxon>
    </lineage>
</organism>
<dbReference type="InterPro" id="IPR000014">
    <property type="entry name" value="PAS"/>
</dbReference>
<keyword evidence="5" id="KW-0808">Transferase</keyword>
<keyword evidence="9" id="KW-0902">Two-component regulatory system</keyword>
<dbReference type="Gene3D" id="1.10.287.130">
    <property type="match status" value="1"/>
</dbReference>
<dbReference type="CDD" id="cd00130">
    <property type="entry name" value="PAS"/>
    <property type="match status" value="1"/>
</dbReference>
<dbReference type="Pfam" id="PF00989">
    <property type="entry name" value="PAS"/>
    <property type="match status" value="1"/>
</dbReference>
<evidence type="ECO:0000256" key="1">
    <source>
        <dbReference type="ARBA" id="ARBA00000085"/>
    </source>
</evidence>
<evidence type="ECO:0000256" key="8">
    <source>
        <dbReference type="ARBA" id="ARBA00022840"/>
    </source>
</evidence>
<evidence type="ECO:0000256" key="5">
    <source>
        <dbReference type="ARBA" id="ARBA00022679"/>
    </source>
</evidence>
<feature type="coiled-coil region" evidence="10">
    <location>
        <begin position="234"/>
        <end position="271"/>
    </location>
</feature>
<comment type="subcellular location">
    <subcellularLocation>
        <location evidence="2">Membrane</location>
    </subcellularLocation>
</comment>
<dbReference type="SMART" id="SM00304">
    <property type="entry name" value="HAMP"/>
    <property type="match status" value="1"/>
</dbReference>
<dbReference type="InterPro" id="IPR013767">
    <property type="entry name" value="PAS_fold"/>
</dbReference>
<dbReference type="GO" id="GO:0006355">
    <property type="term" value="P:regulation of DNA-templated transcription"/>
    <property type="evidence" value="ECO:0007669"/>
    <property type="project" value="InterPro"/>
</dbReference>
<evidence type="ECO:0000313" key="15">
    <source>
        <dbReference type="EMBL" id="TGG95001.1"/>
    </source>
</evidence>
<dbReference type="Gene3D" id="3.30.565.10">
    <property type="entry name" value="Histidine kinase-like ATPase, C-terminal domain"/>
    <property type="match status" value="1"/>
</dbReference>
<dbReference type="SUPFAM" id="SSF158472">
    <property type="entry name" value="HAMP domain-like"/>
    <property type="match status" value="1"/>
</dbReference>
<dbReference type="SUPFAM" id="SSF47384">
    <property type="entry name" value="Homodimeric domain of signal transducing histidine kinase"/>
    <property type="match status" value="1"/>
</dbReference>
<evidence type="ECO:0000256" key="4">
    <source>
        <dbReference type="ARBA" id="ARBA00022553"/>
    </source>
</evidence>
<keyword evidence="11" id="KW-1133">Transmembrane helix</keyword>
<comment type="caution">
    <text evidence="15">The sequence shown here is derived from an EMBL/GenBank/DDBJ whole genome shotgun (WGS) entry which is preliminary data.</text>
</comment>
<dbReference type="InterPro" id="IPR036890">
    <property type="entry name" value="HATPase_C_sf"/>
</dbReference>
<dbReference type="InterPro" id="IPR035965">
    <property type="entry name" value="PAS-like_dom_sf"/>
</dbReference>
<keyword evidence="11" id="KW-0812">Transmembrane</keyword>
<dbReference type="PROSITE" id="PS50885">
    <property type="entry name" value="HAMP"/>
    <property type="match status" value="1"/>
</dbReference>
<keyword evidence="4" id="KW-0597">Phosphoprotein</keyword>
<keyword evidence="7 15" id="KW-0418">Kinase</keyword>